<dbReference type="InterPro" id="IPR001199">
    <property type="entry name" value="Cyt_B5-like_heme/steroid-bd"/>
</dbReference>
<feature type="region of interest" description="Disordered" evidence="5">
    <location>
        <begin position="96"/>
        <end position="165"/>
    </location>
</feature>
<gene>
    <name evidence="7" type="ORF">EVOR1521_LOCUS22222</name>
</gene>
<evidence type="ECO:0000256" key="4">
    <source>
        <dbReference type="ARBA" id="ARBA00038168"/>
    </source>
</evidence>
<dbReference type="Pfam" id="PF00173">
    <property type="entry name" value="Cyt-b5"/>
    <property type="match status" value="1"/>
</dbReference>
<dbReference type="GO" id="GO:0046872">
    <property type="term" value="F:metal ion binding"/>
    <property type="evidence" value="ECO:0007669"/>
    <property type="project" value="UniProtKB-KW"/>
</dbReference>
<keyword evidence="1" id="KW-0349">Heme</keyword>
<proteinExistence type="inferred from homology"/>
<comment type="similarity">
    <text evidence="4">Belongs to the cytochrome b5 family.</text>
</comment>
<dbReference type="PROSITE" id="PS50255">
    <property type="entry name" value="CYTOCHROME_B5_2"/>
    <property type="match status" value="1"/>
</dbReference>
<feature type="region of interest" description="Disordered" evidence="5">
    <location>
        <begin position="177"/>
        <end position="213"/>
    </location>
</feature>
<dbReference type="InterPro" id="IPR036400">
    <property type="entry name" value="Cyt_B5-like_heme/steroid_sf"/>
</dbReference>
<keyword evidence="3" id="KW-0408">Iron</keyword>
<organism evidence="7 8">
    <name type="scientific">Effrenium voratum</name>
    <dbReference type="NCBI Taxonomy" id="2562239"/>
    <lineage>
        <taxon>Eukaryota</taxon>
        <taxon>Sar</taxon>
        <taxon>Alveolata</taxon>
        <taxon>Dinophyceae</taxon>
        <taxon>Suessiales</taxon>
        <taxon>Symbiodiniaceae</taxon>
        <taxon>Effrenium</taxon>
    </lineage>
</organism>
<keyword evidence="8" id="KW-1185">Reference proteome</keyword>
<dbReference type="GO" id="GO:0020037">
    <property type="term" value="F:heme binding"/>
    <property type="evidence" value="ECO:0007669"/>
    <property type="project" value="TreeGrafter"/>
</dbReference>
<evidence type="ECO:0000256" key="2">
    <source>
        <dbReference type="ARBA" id="ARBA00022723"/>
    </source>
</evidence>
<dbReference type="Gene3D" id="3.10.120.10">
    <property type="entry name" value="Cytochrome b5-like heme/steroid binding domain"/>
    <property type="match status" value="1"/>
</dbReference>
<comment type="caution">
    <text evidence="7">The sequence shown here is derived from an EMBL/GenBank/DDBJ whole genome shotgun (WGS) entry which is preliminary data.</text>
</comment>
<feature type="compositionally biased region" description="Polar residues" evidence="5">
    <location>
        <begin position="144"/>
        <end position="153"/>
    </location>
</feature>
<feature type="domain" description="Cytochrome b5 heme-binding" evidence="6">
    <location>
        <begin position="9"/>
        <end position="85"/>
    </location>
</feature>
<evidence type="ECO:0000256" key="1">
    <source>
        <dbReference type="ARBA" id="ARBA00022617"/>
    </source>
</evidence>
<dbReference type="InterPro" id="IPR050668">
    <property type="entry name" value="Cytochrome_b5"/>
</dbReference>
<dbReference type="EMBL" id="CAUJNA010003299">
    <property type="protein sequence ID" value="CAJ1398418.1"/>
    <property type="molecule type" value="Genomic_DNA"/>
</dbReference>
<evidence type="ECO:0000313" key="8">
    <source>
        <dbReference type="Proteomes" id="UP001178507"/>
    </source>
</evidence>
<evidence type="ECO:0000313" key="7">
    <source>
        <dbReference type="EMBL" id="CAJ1398418.1"/>
    </source>
</evidence>
<dbReference type="GO" id="GO:0016020">
    <property type="term" value="C:membrane"/>
    <property type="evidence" value="ECO:0007669"/>
    <property type="project" value="TreeGrafter"/>
</dbReference>
<dbReference type="SMART" id="SM01117">
    <property type="entry name" value="Cyt-b5"/>
    <property type="match status" value="1"/>
</dbReference>
<name>A0AA36J2H3_9DINO</name>
<sequence length="275" mass="29834">MPLVMPALRKPYTVEEVMKHNTPSSLWVIMNRKVYDVTAFHKKHPGGPGVLLQMGGKDATAAAAAAHKSILPANLMWEFCVGYIVRVKPQEEEKKVTKANSASSDPAPKAQVKKQKKAAAAEEQQADAADRVEALPGGCRLQNRCFSSPGRTQTGHKEKRRSPPAFVADVEKILSRPVTASQMRSQDSMEKLKSKAQGDMMPHSDGSPPAEDGKLERTFTTIMEEMESELVALSDEEAVKKEPAVPSGGLLCFLNSGCWSTGTTPNQRVPVIGKA</sequence>
<accession>A0AA36J2H3</accession>
<evidence type="ECO:0000256" key="5">
    <source>
        <dbReference type="SAM" id="MobiDB-lite"/>
    </source>
</evidence>
<dbReference type="PANTHER" id="PTHR19359">
    <property type="entry name" value="CYTOCHROME B5"/>
    <property type="match status" value="1"/>
</dbReference>
<reference evidence="7" key="1">
    <citation type="submission" date="2023-08" db="EMBL/GenBank/DDBJ databases">
        <authorList>
            <person name="Chen Y."/>
            <person name="Shah S."/>
            <person name="Dougan E. K."/>
            <person name="Thang M."/>
            <person name="Chan C."/>
        </authorList>
    </citation>
    <scope>NUCLEOTIDE SEQUENCE</scope>
</reference>
<dbReference type="SUPFAM" id="SSF55856">
    <property type="entry name" value="Cytochrome b5-like heme/steroid binding domain"/>
    <property type="match status" value="1"/>
</dbReference>
<evidence type="ECO:0000256" key="3">
    <source>
        <dbReference type="ARBA" id="ARBA00023004"/>
    </source>
</evidence>
<dbReference type="AlphaFoldDB" id="A0AA36J2H3"/>
<keyword evidence="2" id="KW-0479">Metal-binding</keyword>
<evidence type="ECO:0000259" key="6">
    <source>
        <dbReference type="PROSITE" id="PS50255"/>
    </source>
</evidence>
<protein>
    <recommendedName>
        <fullName evidence="6">Cytochrome b5 heme-binding domain-containing protein</fullName>
    </recommendedName>
</protein>
<dbReference type="Proteomes" id="UP001178507">
    <property type="component" value="Unassembled WGS sequence"/>
</dbReference>